<protein>
    <submittedName>
        <fullName evidence="2">Outer membrane lipoprotein-sorting protein</fullName>
    </submittedName>
</protein>
<dbReference type="CDD" id="cd16329">
    <property type="entry name" value="LolA_like"/>
    <property type="match status" value="1"/>
</dbReference>
<evidence type="ECO:0000313" key="2">
    <source>
        <dbReference type="EMBL" id="MBI2875780.1"/>
    </source>
</evidence>
<dbReference type="AlphaFoldDB" id="A0A932CLU2"/>
<name>A0A932CLU2_UNCTE</name>
<evidence type="ECO:0000259" key="1">
    <source>
        <dbReference type="Pfam" id="PF17131"/>
    </source>
</evidence>
<reference evidence="2" key="1">
    <citation type="submission" date="2020-07" db="EMBL/GenBank/DDBJ databases">
        <title>Huge and variable diversity of episymbiotic CPR bacteria and DPANN archaea in groundwater ecosystems.</title>
        <authorList>
            <person name="He C.Y."/>
            <person name="Keren R."/>
            <person name="Whittaker M."/>
            <person name="Farag I.F."/>
            <person name="Doudna J."/>
            <person name="Cate J.H.D."/>
            <person name="Banfield J.F."/>
        </authorList>
    </citation>
    <scope>NUCLEOTIDE SEQUENCE</scope>
    <source>
        <strain evidence="2">NC_groundwater_672_Ag_B-0.1um_62_36</strain>
    </source>
</reference>
<sequence>MIFWPTLMGTIWLLLLSVATPAEGDPYRNPKEIFGDPMIARMPPGKAQLTPSEKEEIQKYGYTALELMIYSYASKEPGRDNDRFDRVTVVDSLGNMRIREFLCKYSFYYKDIKALITQDGIKPGELHSNMIGLNVYPPENVGSGGTCYTYLNSAGIQKARWTWSWSNKLRRVRVKNPQIKDDNYTISDLTWDDLEEREPWWEEEHKILGTDILKGQKCFVVESRNIVNPKYYLTRRVTWVEEKDFRELHEEQFDRKGRLFRAIDKDWIQVKPWGYWAWSQWNSRTLDTRVRTIYQWYDWIFDQGFGKRWYSQGQLRKEFIWRKPKSPLPYFKGVAELPPEPQIRWEFWNTLGVKIATAADRG</sequence>
<evidence type="ECO:0000313" key="3">
    <source>
        <dbReference type="Proteomes" id="UP000769766"/>
    </source>
</evidence>
<accession>A0A932CLU2</accession>
<dbReference type="Gene3D" id="2.50.20.10">
    <property type="entry name" value="Lipoprotein localisation LolA/LolB/LppX"/>
    <property type="match status" value="1"/>
</dbReference>
<comment type="caution">
    <text evidence="2">The sequence shown here is derived from an EMBL/GenBank/DDBJ whole genome shotgun (WGS) entry which is preliminary data.</text>
</comment>
<proteinExistence type="predicted"/>
<dbReference type="EMBL" id="JACPRF010000081">
    <property type="protein sequence ID" value="MBI2875780.1"/>
    <property type="molecule type" value="Genomic_DNA"/>
</dbReference>
<dbReference type="Proteomes" id="UP000769766">
    <property type="component" value="Unassembled WGS sequence"/>
</dbReference>
<gene>
    <name evidence="2" type="ORF">HYY20_02740</name>
</gene>
<dbReference type="InterPro" id="IPR033399">
    <property type="entry name" value="TP_0789-like"/>
</dbReference>
<organism evidence="2 3">
    <name type="scientific">Tectimicrobiota bacterium</name>
    <dbReference type="NCBI Taxonomy" id="2528274"/>
    <lineage>
        <taxon>Bacteria</taxon>
        <taxon>Pseudomonadati</taxon>
        <taxon>Nitrospinota/Tectimicrobiota group</taxon>
        <taxon>Candidatus Tectimicrobiota</taxon>
    </lineage>
</organism>
<feature type="domain" description="Uncharacterized protein TP-0789" evidence="1">
    <location>
        <begin position="157"/>
        <end position="317"/>
    </location>
</feature>
<dbReference type="Pfam" id="PF17131">
    <property type="entry name" value="LolA_like"/>
    <property type="match status" value="1"/>
</dbReference>
<keyword evidence="2" id="KW-0449">Lipoprotein</keyword>